<reference evidence="2 3" key="1">
    <citation type="journal article" date="2002" name="Int. J. Syst. Evol. Microbiol.">
        <title>Sphingopyxis witflariensis sp. nov., isolated from activated sludge.</title>
        <authorList>
            <person name="Kampfer P."/>
            <person name="Witzenberger R."/>
            <person name="Denner E.B."/>
            <person name="Busse H.J."/>
            <person name="Neef A."/>
        </authorList>
    </citation>
    <scope>NUCLEOTIDE SEQUENCE [LARGE SCALE GENOMIC DNA]</scope>
    <source>
        <strain evidence="2 3">DSM 14551</strain>
    </source>
</reference>
<dbReference type="AlphaFoldDB" id="A0A246K617"/>
<organism evidence="2 3">
    <name type="scientific">Sphingopyxis witflariensis</name>
    <dbReference type="NCBI Taxonomy" id="173675"/>
    <lineage>
        <taxon>Bacteria</taxon>
        <taxon>Pseudomonadati</taxon>
        <taxon>Pseudomonadota</taxon>
        <taxon>Alphaproteobacteria</taxon>
        <taxon>Sphingomonadales</taxon>
        <taxon>Sphingomonadaceae</taxon>
        <taxon>Sphingopyxis</taxon>
    </lineage>
</organism>
<keyword evidence="3" id="KW-1185">Reference proteome</keyword>
<evidence type="ECO:0000256" key="1">
    <source>
        <dbReference type="SAM" id="Phobius"/>
    </source>
</evidence>
<gene>
    <name evidence="2" type="ORF">CDQ91_06540</name>
</gene>
<feature type="transmembrane region" description="Helical" evidence="1">
    <location>
        <begin position="40"/>
        <end position="60"/>
    </location>
</feature>
<evidence type="ECO:0000313" key="3">
    <source>
        <dbReference type="Proteomes" id="UP000197097"/>
    </source>
</evidence>
<evidence type="ECO:0000313" key="2">
    <source>
        <dbReference type="EMBL" id="OWR00398.1"/>
    </source>
</evidence>
<proteinExistence type="predicted"/>
<dbReference type="Proteomes" id="UP000197097">
    <property type="component" value="Unassembled WGS sequence"/>
</dbReference>
<comment type="caution">
    <text evidence="2">The sequence shown here is derived from an EMBL/GenBank/DDBJ whole genome shotgun (WGS) entry which is preliminary data.</text>
</comment>
<keyword evidence="1" id="KW-0472">Membrane</keyword>
<sequence>MLILGGITALYFIWLLFRAAALTLPLYAGAGAALLLHDQGYGLAAVLAAGFMIGLVVQLTGQLFYTSIRSPLLRALVALLFAGPAGFAGYQVVTGLAGLAIDKGVWLDGLALAGGLCTASSAWRGLGRAGSDEQGESVPLTRTARVSIPASRA</sequence>
<keyword evidence="1" id="KW-1133">Transmembrane helix</keyword>
<keyword evidence="1" id="KW-0812">Transmembrane</keyword>
<dbReference type="EMBL" id="NISJ01000002">
    <property type="protein sequence ID" value="OWR00398.1"/>
    <property type="molecule type" value="Genomic_DNA"/>
</dbReference>
<name>A0A246K617_9SPHN</name>
<accession>A0A246K617</accession>
<feature type="transmembrane region" description="Helical" evidence="1">
    <location>
        <begin position="72"/>
        <end position="93"/>
    </location>
</feature>
<protein>
    <submittedName>
        <fullName evidence="2">Uncharacterized protein</fullName>
    </submittedName>
</protein>